<keyword evidence="1" id="KW-0862">Zinc</keyword>
<dbReference type="PANTHER" id="PTHR31669">
    <property type="entry name" value="PROTEIN FAR1-RELATED SEQUENCE 10-RELATED"/>
    <property type="match status" value="1"/>
</dbReference>
<accession>A0AAQ3SRD0</accession>
<protein>
    <recommendedName>
        <fullName evidence="1">Protein FAR1-RELATED SEQUENCE</fullName>
    </recommendedName>
</protein>
<evidence type="ECO:0000313" key="3">
    <source>
        <dbReference type="Proteomes" id="UP001341281"/>
    </source>
</evidence>
<keyword evidence="1" id="KW-0539">Nucleus</keyword>
<reference evidence="2 3" key="1">
    <citation type="submission" date="2024-02" db="EMBL/GenBank/DDBJ databases">
        <title>High-quality chromosome-scale genome assembly of Pensacola bahiagrass (Paspalum notatum Flugge var. saurae).</title>
        <authorList>
            <person name="Vega J.M."/>
            <person name="Podio M."/>
            <person name="Orjuela J."/>
            <person name="Siena L.A."/>
            <person name="Pessino S.C."/>
            <person name="Combes M.C."/>
            <person name="Mariac C."/>
            <person name="Albertini E."/>
            <person name="Pupilli F."/>
            <person name="Ortiz J.P.A."/>
            <person name="Leblanc O."/>
        </authorList>
    </citation>
    <scope>NUCLEOTIDE SEQUENCE [LARGE SCALE GENOMIC DNA]</scope>
    <source>
        <strain evidence="2">R1</strain>
        <tissue evidence="2">Leaf</tissue>
    </source>
</reference>
<evidence type="ECO:0000313" key="2">
    <source>
        <dbReference type="EMBL" id="WVZ59089.1"/>
    </source>
</evidence>
<dbReference type="GO" id="GO:0008270">
    <property type="term" value="F:zinc ion binding"/>
    <property type="evidence" value="ECO:0007669"/>
    <property type="project" value="UniProtKB-UniRule"/>
</dbReference>
<dbReference type="AlphaFoldDB" id="A0AAQ3SRD0"/>
<dbReference type="InterPro" id="IPR031052">
    <property type="entry name" value="FHY3/FAR1"/>
</dbReference>
<dbReference type="GO" id="GO:0005634">
    <property type="term" value="C:nucleus"/>
    <property type="evidence" value="ECO:0007669"/>
    <property type="project" value="UniProtKB-SubCell"/>
</dbReference>
<proteinExistence type="inferred from homology"/>
<keyword evidence="1" id="KW-0863">Zinc-finger</keyword>
<dbReference type="Proteomes" id="UP001341281">
    <property type="component" value="Chromosome 02"/>
</dbReference>
<comment type="similarity">
    <text evidence="1">Belongs to the FHY3/FAR1 family.</text>
</comment>
<comment type="subcellular location">
    <subcellularLocation>
        <location evidence="1">Nucleus</location>
    </subcellularLocation>
</comment>
<dbReference type="PANTHER" id="PTHR31669:SF217">
    <property type="entry name" value="PROTEIN FAR1-RELATED SEQUENCE"/>
    <property type="match status" value="1"/>
</dbReference>
<organism evidence="2 3">
    <name type="scientific">Paspalum notatum var. saurae</name>
    <dbReference type="NCBI Taxonomy" id="547442"/>
    <lineage>
        <taxon>Eukaryota</taxon>
        <taxon>Viridiplantae</taxon>
        <taxon>Streptophyta</taxon>
        <taxon>Embryophyta</taxon>
        <taxon>Tracheophyta</taxon>
        <taxon>Spermatophyta</taxon>
        <taxon>Magnoliopsida</taxon>
        <taxon>Liliopsida</taxon>
        <taxon>Poales</taxon>
        <taxon>Poaceae</taxon>
        <taxon>PACMAD clade</taxon>
        <taxon>Panicoideae</taxon>
        <taxon>Andropogonodae</taxon>
        <taxon>Paspaleae</taxon>
        <taxon>Paspalinae</taxon>
        <taxon>Paspalum</taxon>
    </lineage>
</organism>
<dbReference type="EMBL" id="CP144746">
    <property type="protein sequence ID" value="WVZ59089.1"/>
    <property type="molecule type" value="Genomic_DNA"/>
</dbReference>
<dbReference type="GO" id="GO:0006355">
    <property type="term" value="P:regulation of DNA-templated transcription"/>
    <property type="evidence" value="ECO:0007669"/>
    <property type="project" value="UniProtKB-UniRule"/>
</dbReference>
<keyword evidence="1" id="KW-0479">Metal-binding</keyword>
<comment type="function">
    <text evidence="1">Putative transcription activator involved in regulating light control of development.</text>
</comment>
<gene>
    <name evidence="2" type="ORF">U9M48_009289</name>
</gene>
<keyword evidence="3" id="KW-1185">Reference proteome</keyword>
<sequence length="219" mass="25271">MHHHKDPYVILTYEDTTMKIVIQSAGNTKIDIYKEKIEALLNWPQQPSEFEAAWTDTVKKFSIADNPAIEAFWNKRHMFIASYFKENYCGRLTSTQRSESTNNMLKSGFLNNATSMNMPAKQCYEALQHVDHLAGEETHYSQTPNMHNWMRNSTKLTPRECTRNTRGLRTTQHSALIHTHHWITHTWISMSKDKGSSTGSNMLSSCKPMWQTNVTSAND</sequence>
<name>A0AAQ3SRD0_PASNO</name>
<evidence type="ECO:0000256" key="1">
    <source>
        <dbReference type="RuleBase" id="RU367018"/>
    </source>
</evidence>